<evidence type="ECO:0000256" key="1">
    <source>
        <dbReference type="SAM" id="Coils"/>
    </source>
</evidence>
<dbReference type="Gramene" id="TraesLAC5B03G02837690.1">
    <property type="protein sequence ID" value="TraesLAC5B03G02837690.1.CDS1"/>
    <property type="gene ID" value="TraesLAC5B03G02837690"/>
</dbReference>
<dbReference type="Gramene" id="TraesSYM7B03G04136890.1">
    <property type="protein sequence ID" value="TraesSYM7B03G04136890.1.CDS1"/>
    <property type="gene ID" value="TraesSYM7B03G04136890"/>
</dbReference>
<feature type="compositionally biased region" description="Basic and acidic residues" evidence="2">
    <location>
        <begin position="175"/>
        <end position="191"/>
    </location>
</feature>
<keyword evidence="1" id="KW-0175">Coiled coil</keyword>
<protein>
    <recommendedName>
        <fullName evidence="3">NET domain-containing protein</fullName>
    </recommendedName>
</protein>
<dbReference type="Gramene" id="TraesARI7B03G04204230.1">
    <property type="protein sequence ID" value="TraesARI7B03G04204230.1.CDS1"/>
    <property type="gene ID" value="TraesARI7B03G04204230"/>
</dbReference>
<dbReference type="PANTHER" id="PTHR46136">
    <property type="entry name" value="TRANSCRIPTION FACTOR GTE8"/>
    <property type="match status" value="1"/>
</dbReference>
<keyword evidence="5" id="KW-1185">Reference proteome</keyword>
<dbReference type="Proteomes" id="UP000019116">
    <property type="component" value="Chromosome 5B"/>
</dbReference>
<dbReference type="Gramene" id="TraesCS5B03G0500500.1">
    <property type="protein sequence ID" value="TraesCS5B03G0500500.1.CDS1"/>
    <property type="gene ID" value="TraesCS5B03G0500500"/>
</dbReference>
<organism evidence="4">
    <name type="scientific">Triticum aestivum</name>
    <name type="common">Wheat</name>
    <dbReference type="NCBI Taxonomy" id="4565"/>
    <lineage>
        <taxon>Eukaryota</taxon>
        <taxon>Viridiplantae</taxon>
        <taxon>Streptophyta</taxon>
        <taxon>Embryophyta</taxon>
        <taxon>Tracheophyta</taxon>
        <taxon>Spermatophyta</taxon>
        <taxon>Magnoliopsida</taxon>
        <taxon>Liliopsida</taxon>
        <taxon>Poales</taxon>
        <taxon>Poaceae</taxon>
        <taxon>BOP clade</taxon>
        <taxon>Pooideae</taxon>
        <taxon>Triticodae</taxon>
        <taxon>Triticeae</taxon>
        <taxon>Triticinae</taxon>
        <taxon>Triticum</taxon>
    </lineage>
</organism>
<dbReference type="InterPro" id="IPR038336">
    <property type="entry name" value="NET_sf"/>
</dbReference>
<dbReference type="InterPro" id="IPR052442">
    <property type="entry name" value="Env_Response_Regulator"/>
</dbReference>
<dbReference type="OrthoDB" id="673904at2759"/>
<feature type="compositionally biased region" description="Low complexity" evidence="2">
    <location>
        <begin position="289"/>
        <end position="304"/>
    </location>
</feature>
<dbReference type="EnsemblPlants" id="TraesCS5B02G188400.1">
    <property type="protein sequence ID" value="TraesCS5B02G188400.1.cds1"/>
    <property type="gene ID" value="TraesCS5B02G188400"/>
</dbReference>
<evidence type="ECO:0000313" key="4">
    <source>
        <dbReference type="EnsemblPlants" id="TraesCS5B02G188400.1.cds1"/>
    </source>
</evidence>
<dbReference type="AlphaFoldDB" id="A0A3B6LLF2"/>
<feature type="compositionally biased region" description="Basic residues" evidence="2">
    <location>
        <begin position="102"/>
        <end position="112"/>
    </location>
</feature>
<feature type="region of interest" description="Disordered" evidence="2">
    <location>
        <begin position="175"/>
        <end position="203"/>
    </location>
</feature>
<dbReference type="Gramene" id="TraesLAC5B03G02837690.2">
    <property type="protein sequence ID" value="TraesLAC5B03G02837690.2.CDS1"/>
    <property type="gene ID" value="TraesLAC5B03G02837690"/>
</dbReference>
<accession>A0A3B6LLF2</accession>
<dbReference type="STRING" id="4565.A0A3B6LLF2"/>
<dbReference type="Gramene" id="TraesSTA5B03G02875970.1">
    <property type="protein sequence ID" value="TraesSTA5B03G02875970.1.CDS1"/>
    <property type="gene ID" value="TraesSTA5B03G02875970"/>
</dbReference>
<feature type="compositionally biased region" description="Low complexity" evidence="2">
    <location>
        <begin position="265"/>
        <end position="279"/>
    </location>
</feature>
<dbReference type="Gramene" id="TraesSTA5B03G02875970.2">
    <property type="protein sequence ID" value="TraesSTA5B03G02875970.2.CDS1"/>
    <property type="gene ID" value="TraesSTA5B03G02875970"/>
</dbReference>
<dbReference type="Gramene" id="TraesJAG5B03G02882290.2">
    <property type="protein sequence ID" value="TraesJAG5B03G02882290.2.CDS1"/>
    <property type="gene ID" value="TraesJAG5B03G02882290"/>
</dbReference>
<reference evidence="4" key="2">
    <citation type="submission" date="2018-10" db="UniProtKB">
        <authorList>
            <consortium name="EnsemblPlants"/>
        </authorList>
    </citation>
    <scope>IDENTIFICATION</scope>
</reference>
<dbReference type="Gramene" id="TraesMAC5B03G02883540.1">
    <property type="protein sequence ID" value="TraesMAC5B03G02883540.1.CDS1"/>
    <property type="gene ID" value="TraesMAC5B03G02883540"/>
</dbReference>
<dbReference type="PANTHER" id="PTHR46136:SF18">
    <property type="entry name" value="NET DOMAIN-CONTAINING PROTEIN"/>
    <property type="match status" value="1"/>
</dbReference>
<dbReference type="OMA" id="PRRPACK"/>
<dbReference type="InterPro" id="IPR027353">
    <property type="entry name" value="NET_dom"/>
</dbReference>
<feature type="region of interest" description="Disordered" evidence="2">
    <location>
        <begin position="78"/>
        <end position="113"/>
    </location>
</feature>
<reference evidence="4" key="1">
    <citation type="submission" date="2018-08" db="EMBL/GenBank/DDBJ databases">
        <authorList>
            <person name="Rossello M."/>
        </authorList>
    </citation>
    <scope>NUCLEOTIDE SEQUENCE [LARGE SCALE GENOMIC DNA]</scope>
    <source>
        <strain evidence="4">cv. Chinese Spring</strain>
    </source>
</reference>
<proteinExistence type="predicted"/>
<feature type="coiled-coil region" evidence="1">
    <location>
        <begin position="329"/>
        <end position="357"/>
    </location>
</feature>
<dbReference type="SMR" id="A0A3B6LLF2"/>
<dbReference type="Gene3D" id="1.20.1270.220">
    <property type="match status" value="1"/>
</dbReference>
<feature type="region of interest" description="Disordered" evidence="2">
    <location>
        <begin position="261"/>
        <end position="326"/>
    </location>
</feature>
<dbReference type="Gramene" id="TraesJUL5B03G02905470.1">
    <property type="protein sequence ID" value="TraesJUL5B03G02905470.1.CDS1"/>
    <property type="gene ID" value="TraesJUL5B03G02905470"/>
</dbReference>
<name>A0A3B6LLF2_WHEAT</name>
<evidence type="ECO:0000313" key="5">
    <source>
        <dbReference type="Proteomes" id="UP000019116"/>
    </source>
</evidence>
<dbReference type="Gramene" id="TraesNOR5B03G02910960.1">
    <property type="protein sequence ID" value="TraesNOR5B03G02910960.1.CDS1"/>
    <property type="gene ID" value="TraesNOR5B03G02910960"/>
</dbReference>
<dbReference type="Pfam" id="PF17035">
    <property type="entry name" value="BET"/>
    <property type="match status" value="1"/>
</dbReference>
<dbReference type="Gramene" id="TraesLDM5B03G02886730.2">
    <property type="protein sequence ID" value="TraesLDM5B03G02886730.2.CDS1"/>
    <property type="gene ID" value="TraesLDM5B03G02886730"/>
</dbReference>
<feature type="domain" description="NET" evidence="3">
    <location>
        <begin position="102"/>
        <end position="181"/>
    </location>
</feature>
<dbReference type="Gramene" id="TraesJUL5B03G02905470.2">
    <property type="protein sequence ID" value="TraesJUL5B03G02905470.2.CDS1"/>
    <property type="gene ID" value="TraesJUL5B03G02905470"/>
</dbReference>
<evidence type="ECO:0000259" key="3">
    <source>
        <dbReference type="PROSITE" id="PS51525"/>
    </source>
</evidence>
<evidence type="ECO:0000256" key="2">
    <source>
        <dbReference type="SAM" id="MobiDB-lite"/>
    </source>
</evidence>
<dbReference type="Gramene" id="TraesLDM5B03G02886730.1">
    <property type="protein sequence ID" value="TraesLDM5B03G02886730.1.CDS1"/>
    <property type="gene ID" value="TraesLDM5B03G02886730"/>
</dbReference>
<dbReference type="PROSITE" id="PS51525">
    <property type="entry name" value="NET"/>
    <property type="match status" value="1"/>
</dbReference>
<feature type="region of interest" description="Disordered" evidence="2">
    <location>
        <begin position="225"/>
        <end position="247"/>
    </location>
</feature>
<sequence>MEIAYPYGGELTRKHGSVTGQPFAAKIDIMSGQKRAREMQILRQRFQAELVAVRGLLHKAAAVLIPASSPLAPRVKESRPGFLAEEPPAKKRKASPPVPVINRKKAPTKKKMTASEREMLAEDLELFVAEIPDHIVQLLQKHSCATRPGEIEMDLHALDDAAAVELQEQVDKFARERRSANPSPQERHQDGPEAMNEEEDEEVDICGGVSPLVIVPQPLLQERHQDGPEVMAEEEEEEEVDICGGVSPLPIVPAPLLLVEDETASGSPSSSSSSSSSDTDSSDSDSDTDSGSSDSGSEHSGGSDSDSDSDEIVDSPAPAITPPTCDQLARALERQRKEATSRAREKARQELLHMEKTAMPDDTLHREDLKRLGIDEYNTAKPSNLLRQIGLYLKVDDDRKHHHHHHHQIFEEDLEEGEIRS</sequence>
<dbReference type="Gramene" id="TraesJAG5B03G02882290.1">
    <property type="protein sequence ID" value="TraesJAG5B03G02882290.1.CDS1"/>
    <property type="gene ID" value="TraesJAG5B03G02882290"/>
</dbReference>
<feature type="compositionally biased region" description="Acidic residues" evidence="2">
    <location>
        <begin position="231"/>
        <end position="241"/>
    </location>
</feature>
<dbReference type="Gramene" id="TraesCS5B02G188400.1">
    <property type="protein sequence ID" value="TraesCS5B02G188400.1.cds1"/>
    <property type="gene ID" value="TraesCS5B02G188400"/>
</dbReference>